<keyword evidence="10" id="KW-1185">Reference proteome</keyword>
<comment type="caution">
    <text evidence="5">Lacks conserved residue(s) required for the propagation of feature annotation.</text>
</comment>
<organism evidence="9 10">
    <name type="scientific">Microbacterium mitrae</name>
    <dbReference type="NCBI Taxonomy" id="664640"/>
    <lineage>
        <taxon>Bacteria</taxon>
        <taxon>Bacillati</taxon>
        <taxon>Actinomycetota</taxon>
        <taxon>Actinomycetes</taxon>
        <taxon>Micrococcales</taxon>
        <taxon>Microbacteriaceae</taxon>
        <taxon>Microbacterium</taxon>
    </lineage>
</organism>
<reference evidence="9 10" key="1">
    <citation type="submission" date="2019-08" db="EMBL/GenBank/DDBJ databases">
        <authorList>
            <person name="Dong K."/>
        </authorList>
    </citation>
    <scope>NUCLEOTIDE SEQUENCE [LARGE SCALE GENOMIC DNA]</scope>
    <source>
        <strain evidence="9 10">M4-8</strain>
    </source>
</reference>
<dbReference type="PRINTS" id="PR00723">
    <property type="entry name" value="SUBTILISIN"/>
</dbReference>
<evidence type="ECO:0000256" key="5">
    <source>
        <dbReference type="PROSITE-ProRule" id="PRU01240"/>
    </source>
</evidence>
<gene>
    <name evidence="9" type="ORF">FVP60_05015</name>
</gene>
<evidence type="ECO:0000256" key="2">
    <source>
        <dbReference type="ARBA" id="ARBA00022670"/>
    </source>
</evidence>
<dbReference type="RefSeq" id="WP_147825127.1">
    <property type="nucleotide sequence ID" value="NZ_BAAARG010000001.1"/>
</dbReference>
<comment type="caution">
    <text evidence="9">The sequence shown here is derived from an EMBL/GenBank/DDBJ whole genome shotgun (WGS) entry which is preliminary data.</text>
</comment>
<feature type="compositionally biased region" description="Low complexity" evidence="6">
    <location>
        <begin position="383"/>
        <end position="393"/>
    </location>
</feature>
<name>A0A5C8HSS4_9MICO</name>
<protein>
    <submittedName>
        <fullName evidence="9">S8 family serine peptidase</fullName>
    </submittedName>
</protein>
<sequence length="446" mass="45298">MTAQPQRRSHHTWLSALTLTVAFAAALVVPSITVPAEPAHAAIDPTGWWYPAMGIADAHAQGWTGEGVNIAVIEGQINPDAPALAGAKLTVNEEFVCGDSVGVTAETTDSARHGVGVVQLLVRPFGIDGDTGGIAPGANIQVYVTGNEEDECTFDSVGADQRSAVGRAIVAAVDAGNDIISISRGLTSPAEDYEALAYALANDVIVVSSSPNDENQVDLTFPVGANGVVSVAAVSETLDLMVRDDNSGPVVTPEITVVAPGINIGKVGDVGDWSGLSTGNGSSSSAPLVAGVLALAKQKFPTATGNQLIQALIHTTASAQNGLGRDTTNGYGYGFVSLAGILSSDPLSYPDENPLMDKSGGLPSAEDVAAVNEPTPTPEPEETASPKPTKTAAEVEESSAPEAAENGGPGVLPWLLGGGIMLAGIAVVVVSVIKFRRQPGQSEGGL</sequence>
<keyword evidence="2" id="KW-0645">Protease</keyword>
<dbReference type="CDD" id="cd00306">
    <property type="entry name" value="Peptidases_S8_S53"/>
    <property type="match status" value="1"/>
</dbReference>
<dbReference type="GO" id="GO:0004252">
    <property type="term" value="F:serine-type endopeptidase activity"/>
    <property type="evidence" value="ECO:0007669"/>
    <property type="project" value="InterPro"/>
</dbReference>
<dbReference type="PANTHER" id="PTHR43806">
    <property type="entry name" value="PEPTIDASE S8"/>
    <property type="match status" value="1"/>
</dbReference>
<feature type="region of interest" description="Disordered" evidence="6">
    <location>
        <begin position="350"/>
        <end position="408"/>
    </location>
</feature>
<dbReference type="PANTHER" id="PTHR43806:SF11">
    <property type="entry name" value="CEREVISIN-RELATED"/>
    <property type="match status" value="1"/>
</dbReference>
<evidence type="ECO:0000256" key="4">
    <source>
        <dbReference type="ARBA" id="ARBA00022825"/>
    </source>
</evidence>
<proteinExistence type="inferred from homology"/>
<keyword evidence="7" id="KW-0472">Membrane</keyword>
<dbReference type="GO" id="GO:0006508">
    <property type="term" value="P:proteolysis"/>
    <property type="evidence" value="ECO:0007669"/>
    <property type="project" value="UniProtKB-KW"/>
</dbReference>
<dbReference type="AlphaFoldDB" id="A0A5C8HSS4"/>
<comment type="similarity">
    <text evidence="1 5">Belongs to the peptidase S8 family.</text>
</comment>
<dbReference type="EMBL" id="VRSW01000001">
    <property type="protein sequence ID" value="TXK06322.1"/>
    <property type="molecule type" value="Genomic_DNA"/>
</dbReference>
<evidence type="ECO:0000256" key="3">
    <source>
        <dbReference type="ARBA" id="ARBA00022801"/>
    </source>
</evidence>
<dbReference type="OrthoDB" id="3644449at2"/>
<keyword evidence="7" id="KW-0812">Transmembrane</keyword>
<dbReference type="Pfam" id="PF00082">
    <property type="entry name" value="Peptidase_S8"/>
    <property type="match status" value="1"/>
</dbReference>
<dbReference type="Proteomes" id="UP000321196">
    <property type="component" value="Unassembled WGS sequence"/>
</dbReference>
<evidence type="ECO:0000313" key="10">
    <source>
        <dbReference type="Proteomes" id="UP000321196"/>
    </source>
</evidence>
<evidence type="ECO:0000313" key="9">
    <source>
        <dbReference type="EMBL" id="TXK06322.1"/>
    </source>
</evidence>
<keyword evidence="3" id="KW-0378">Hydrolase</keyword>
<evidence type="ECO:0000256" key="6">
    <source>
        <dbReference type="SAM" id="MobiDB-lite"/>
    </source>
</evidence>
<feature type="domain" description="Peptidase S8/S53" evidence="8">
    <location>
        <begin position="65"/>
        <end position="332"/>
    </location>
</feature>
<evidence type="ECO:0000256" key="7">
    <source>
        <dbReference type="SAM" id="Phobius"/>
    </source>
</evidence>
<accession>A0A5C8HSS4</accession>
<dbReference type="PROSITE" id="PS51892">
    <property type="entry name" value="SUBTILASE"/>
    <property type="match status" value="1"/>
</dbReference>
<dbReference type="InterPro" id="IPR015500">
    <property type="entry name" value="Peptidase_S8_subtilisin-rel"/>
</dbReference>
<evidence type="ECO:0000256" key="1">
    <source>
        <dbReference type="ARBA" id="ARBA00011073"/>
    </source>
</evidence>
<dbReference type="Gene3D" id="3.40.50.200">
    <property type="entry name" value="Peptidase S8/S53 domain"/>
    <property type="match status" value="1"/>
</dbReference>
<keyword evidence="7" id="KW-1133">Transmembrane helix</keyword>
<dbReference type="InterPro" id="IPR036852">
    <property type="entry name" value="Peptidase_S8/S53_dom_sf"/>
</dbReference>
<evidence type="ECO:0000259" key="8">
    <source>
        <dbReference type="Pfam" id="PF00082"/>
    </source>
</evidence>
<dbReference type="InterPro" id="IPR000209">
    <property type="entry name" value="Peptidase_S8/S53_dom"/>
</dbReference>
<feature type="transmembrane region" description="Helical" evidence="7">
    <location>
        <begin position="411"/>
        <end position="433"/>
    </location>
</feature>
<dbReference type="InterPro" id="IPR050131">
    <property type="entry name" value="Peptidase_S8_subtilisin-like"/>
</dbReference>
<keyword evidence="4" id="KW-0720">Serine protease</keyword>
<dbReference type="SUPFAM" id="SSF52743">
    <property type="entry name" value="Subtilisin-like"/>
    <property type="match status" value="1"/>
</dbReference>